<feature type="non-terminal residue" evidence="2">
    <location>
        <position position="59"/>
    </location>
</feature>
<evidence type="ECO:0000313" key="2">
    <source>
        <dbReference type="EMBL" id="GAG09923.1"/>
    </source>
</evidence>
<sequence length="59" mass="6742">MEPQVIGAIFGGVVVTANVLLFWIREWQKHQTWKANGKDLKLIKDDVKSTNEKMEGIDD</sequence>
<protein>
    <submittedName>
        <fullName evidence="2">Uncharacterized protein</fullName>
    </submittedName>
</protein>
<name>X0VBR6_9ZZZZ</name>
<dbReference type="AlphaFoldDB" id="X0VBR6"/>
<keyword evidence="1" id="KW-0812">Transmembrane</keyword>
<proteinExistence type="predicted"/>
<accession>X0VBR6</accession>
<dbReference type="EMBL" id="BARS01028560">
    <property type="protein sequence ID" value="GAG09923.1"/>
    <property type="molecule type" value="Genomic_DNA"/>
</dbReference>
<feature type="transmembrane region" description="Helical" evidence="1">
    <location>
        <begin position="6"/>
        <end position="24"/>
    </location>
</feature>
<keyword evidence="1" id="KW-1133">Transmembrane helix</keyword>
<organism evidence="2">
    <name type="scientific">marine sediment metagenome</name>
    <dbReference type="NCBI Taxonomy" id="412755"/>
    <lineage>
        <taxon>unclassified sequences</taxon>
        <taxon>metagenomes</taxon>
        <taxon>ecological metagenomes</taxon>
    </lineage>
</organism>
<gene>
    <name evidence="2" type="ORF">S01H1_44756</name>
</gene>
<evidence type="ECO:0000256" key="1">
    <source>
        <dbReference type="SAM" id="Phobius"/>
    </source>
</evidence>
<reference evidence="2" key="1">
    <citation type="journal article" date="2014" name="Front. Microbiol.">
        <title>High frequency of phylogenetically diverse reductive dehalogenase-homologous genes in deep subseafloor sedimentary metagenomes.</title>
        <authorList>
            <person name="Kawai M."/>
            <person name="Futagami T."/>
            <person name="Toyoda A."/>
            <person name="Takaki Y."/>
            <person name="Nishi S."/>
            <person name="Hori S."/>
            <person name="Arai W."/>
            <person name="Tsubouchi T."/>
            <person name="Morono Y."/>
            <person name="Uchiyama I."/>
            <person name="Ito T."/>
            <person name="Fujiyama A."/>
            <person name="Inagaki F."/>
            <person name="Takami H."/>
        </authorList>
    </citation>
    <scope>NUCLEOTIDE SEQUENCE</scope>
    <source>
        <strain evidence="2">Expedition CK06-06</strain>
    </source>
</reference>
<keyword evidence="1" id="KW-0472">Membrane</keyword>
<comment type="caution">
    <text evidence="2">The sequence shown here is derived from an EMBL/GenBank/DDBJ whole genome shotgun (WGS) entry which is preliminary data.</text>
</comment>